<dbReference type="AlphaFoldDB" id="A0A098S1S6"/>
<keyword evidence="3" id="KW-1185">Reference proteome</keyword>
<keyword evidence="1" id="KW-0812">Transmembrane</keyword>
<organism evidence="2 3">
    <name type="scientific">Phaeodactylibacter xiamenensis</name>
    <dbReference type="NCBI Taxonomy" id="1524460"/>
    <lineage>
        <taxon>Bacteria</taxon>
        <taxon>Pseudomonadati</taxon>
        <taxon>Bacteroidota</taxon>
        <taxon>Saprospiria</taxon>
        <taxon>Saprospirales</taxon>
        <taxon>Haliscomenobacteraceae</taxon>
        <taxon>Phaeodactylibacter</taxon>
    </lineage>
</organism>
<protein>
    <submittedName>
        <fullName evidence="2">Uncharacterized protein</fullName>
    </submittedName>
</protein>
<name>A0A098S1S6_9BACT</name>
<feature type="transmembrane region" description="Helical" evidence="1">
    <location>
        <begin position="41"/>
        <end position="58"/>
    </location>
</feature>
<accession>A0A098S1S6</accession>
<dbReference type="Proteomes" id="UP000029736">
    <property type="component" value="Unassembled WGS sequence"/>
</dbReference>
<dbReference type="STRING" id="1524460.IX84_24315"/>
<keyword evidence="1" id="KW-1133">Transmembrane helix</keyword>
<dbReference type="OrthoDB" id="982344at2"/>
<evidence type="ECO:0000313" key="2">
    <source>
        <dbReference type="EMBL" id="KGE85773.1"/>
    </source>
</evidence>
<keyword evidence="1" id="KW-0472">Membrane</keyword>
<gene>
    <name evidence="2" type="ORF">IX84_24315</name>
</gene>
<dbReference type="EMBL" id="JPOS01000083">
    <property type="protein sequence ID" value="KGE85773.1"/>
    <property type="molecule type" value="Genomic_DNA"/>
</dbReference>
<evidence type="ECO:0000313" key="3">
    <source>
        <dbReference type="Proteomes" id="UP000029736"/>
    </source>
</evidence>
<feature type="transmembrane region" description="Helical" evidence="1">
    <location>
        <begin position="70"/>
        <end position="94"/>
    </location>
</feature>
<dbReference type="RefSeq" id="WP_044226491.1">
    <property type="nucleotide sequence ID" value="NZ_CAKZLC010000414.1"/>
</dbReference>
<reference evidence="2 3" key="1">
    <citation type="journal article" date="2014" name="Int. J. Syst. Evol. Microbiol.">
        <title>Phaeodactylibacter xiamenensis gen. nov., sp. nov., a member of the family Saprospiraceae isolated from the marine alga Phaeodactylum tricornutum.</title>
        <authorList>
            <person name="Chen Z.Jr."/>
            <person name="Lei X."/>
            <person name="Lai Q."/>
            <person name="Li Y."/>
            <person name="Zhang B."/>
            <person name="Zhang J."/>
            <person name="Zhang H."/>
            <person name="Yang L."/>
            <person name="Zheng W."/>
            <person name="Tian Y."/>
            <person name="Yu Z."/>
            <person name="Xu H.Jr."/>
            <person name="Zheng T."/>
        </authorList>
    </citation>
    <scope>NUCLEOTIDE SEQUENCE [LARGE SCALE GENOMIC DNA]</scope>
    <source>
        <strain evidence="2 3">KD52</strain>
    </source>
</reference>
<proteinExistence type="predicted"/>
<sequence length="142" mass="15362">MRKVAVYALWGLVLITALLLYSGHPVLNWPGPFGLPLGNGIAWAGLVALPTAQLLGLFHKHNREKDPRIGVFYIASLGALTLSLLWGVLSYGLAGNWSFVFNQQEASFVGGAEAASYFLYLSAATAGIPLLILLLYLIYRSL</sequence>
<feature type="transmembrane region" description="Helical" evidence="1">
    <location>
        <begin position="114"/>
        <end position="139"/>
    </location>
</feature>
<evidence type="ECO:0000256" key="1">
    <source>
        <dbReference type="SAM" id="Phobius"/>
    </source>
</evidence>
<comment type="caution">
    <text evidence="2">The sequence shown here is derived from an EMBL/GenBank/DDBJ whole genome shotgun (WGS) entry which is preliminary data.</text>
</comment>